<dbReference type="PANTHER" id="PTHR12858">
    <property type="entry name" value="RIBOSOME BIOGENESIS PROTEIN"/>
    <property type="match status" value="1"/>
</dbReference>
<dbReference type="AlphaFoldDB" id="A0AAD4M8G0"/>
<keyword evidence="3" id="KW-0539">Nucleus</keyword>
<dbReference type="Pfam" id="PF22298">
    <property type="entry name" value="Tsr1_G-like"/>
    <property type="match status" value="1"/>
</dbReference>
<feature type="region of interest" description="Disordered" evidence="5">
    <location>
        <begin position="432"/>
        <end position="472"/>
    </location>
</feature>
<feature type="domain" description="Bms1-type G" evidence="6">
    <location>
        <begin position="79"/>
        <end position="238"/>
    </location>
</feature>
<dbReference type="GO" id="GO:0030688">
    <property type="term" value="C:preribosome, small subunit precursor"/>
    <property type="evidence" value="ECO:0007669"/>
    <property type="project" value="TreeGrafter"/>
</dbReference>
<dbReference type="GO" id="GO:0034511">
    <property type="term" value="F:U3 snoRNA binding"/>
    <property type="evidence" value="ECO:0007669"/>
    <property type="project" value="TreeGrafter"/>
</dbReference>
<dbReference type="InterPro" id="IPR039761">
    <property type="entry name" value="Bms1/Tsr1"/>
</dbReference>
<dbReference type="PANTHER" id="PTHR12858:SF1">
    <property type="entry name" value="PRE-RRNA-PROCESSING PROTEIN TSR1 HOMOLOG"/>
    <property type="match status" value="1"/>
</dbReference>
<dbReference type="GO" id="GO:0003924">
    <property type="term" value="F:GTPase activity"/>
    <property type="evidence" value="ECO:0007669"/>
    <property type="project" value="TreeGrafter"/>
</dbReference>
<dbReference type="GO" id="GO:0005525">
    <property type="term" value="F:GTP binding"/>
    <property type="evidence" value="ECO:0007669"/>
    <property type="project" value="TreeGrafter"/>
</dbReference>
<dbReference type="PROSITE" id="PS51714">
    <property type="entry name" value="G_BMS1"/>
    <property type="match status" value="1"/>
</dbReference>
<gene>
    <name evidence="7" type="ORF">B0F90DRAFT_1697675</name>
</gene>
<evidence type="ECO:0000313" key="7">
    <source>
        <dbReference type="EMBL" id="KAI0305403.1"/>
    </source>
</evidence>
<dbReference type="InterPro" id="IPR030387">
    <property type="entry name" value="G_Bms1/Tsr1_dom"/>
</dbReference>
<name>A0AAD4M8G0_9AGAM</name>
<comment type="subcellular location">
    <subcellularLocation>
        <location evidence="1">Nucleus</location>
        <location evidence="1">Nucleolus</location>
    </subcellularLocation>
</comment>
<feature type="compositionally biased region" description="Acidic residues" evidence="5">
    <location>
        <begin position="387"/>
        <end position="396"/>
    </location>
</feature>
<accession>A0AAD4M8G0</accession>
<sequence length="671" mass="75516">MGYSAIMRCGTHVLDRRYMYTNDNLFPGRVSRQAIKVTRAANASAQSRINRRNHAKQLQLQKRQSLLSAIRVFGGVDGAPRIVAVIPLCEDVGSHSAVAALSKSLALPVQTDQETIWKIKVERFKTSLQFIQLAYGDFYSALDACKVADYVVFILSPALEVGSWGETVLRTLQTQGLPDVVSVVAPGQSIDSKTRSGVLKSLLSFMQYFFPEQSKVFDLNTVSDQLSAVRVLSEGKPQDVRWRQGRSWLLGESVDWADGNLAVTGVVRGAQLSPNRLVHLPNHGDFQVLRITSPSHTEDSGKESNAMAVEPTVLLEPDPEEADSLVSSNDPEDMQNEQTWPTEEELQDASSQPADDLQLPEAEPGTTPRVIRRVPKGTSEYQAAWIIDEDEEEDEGSRESDEAAPFGNVEKPIIEAPVHIEDEMEVEANSGKDVPFQDLAEEEENRQLESWRGRQREERDDREFPDEVDTPRDIPARTRFQRYRGLRSFRTSPWDPYENLPRDYARIFQFEDFKRTERAVRRRAEAEGGAIPAGTRVTVYLKDVPKDAAETSAKRPLIAFSLLQHEHKKSVVHFSIQRNTEYEGSVRSKDPLILCVGPRRLRVRPVYSQYTRGGARGVNNVHKFERYLRHGDTHVATVYGTLLFGYQPCALLREAPEKSGMSSLGPRNRID</sequence>
<dbReference type="SMART" id="SM01362">
    <property type="entry name" value="DUF663"/>
    <property type="match status" value="1"/>
</dbReference>
<evidence type="ECO:0000256" key="2">
    <source>
        <dbReference type="ARBA" id="ARBA00022517"/>
    </source>
</evidence>
<evidence type="ECO:0000256" key="4">
    <source>
        <dbReference type="ARBA" id="ARBA00038288"/>
    </source>
</evidence>
<dbReference type="GO" id="GO:0000479">
    <property type="term" value="P:endonucleolytic cleavage of tricistronic rRNA transcript (SSU-rRNA, 5.8S rRNA, LSU-rRNA)"/>
    <property type="evidence" value="ECO:0007669"/>
    <property type="project" value="TreeGrafter"/>
</dbReference>
<dbReference type="SMART" id="SM00785">
    <property type="entry name" value="AARP2CN"/>
    <property type="match status" value="1"/>
</dbReference>
<dbReference type="Pfam" id="PF04950">
    <property type="entry name" value="RIBIOP_C"/>
    <property type="match status" value="1"/>
</dbReference>
<evidence type="ECO:0000256" key="5">
    <source>
        <dbReference type="SAM" id="MobiDB-lite"/>
    </source>
</evidence>
<dbReference type="InterPro" id="IPR007034">
    <property type="entry name" value="BMS1_TSR1_C"/>
</dbReference>
<dbReference type="EMBL" id="WTXG01000005">
    <property type="protein sequence ID" value="KAI0305403.1"/>
    <property type="molecule type" value="Genomic_DNA"/>
</dbReference>
<comment type="similarity">
    <text evidence="4">Belongs to the TRAFAC class translation factor GTPase superfamily. Bms1-like GTPase family. TSR1 subfamily.</text>
</comment>
<feature type="compositionally biased region" description="Basic and acidic residues" evidence="5">
    <location>
        <begin position="445"/>
        <end position="462"/>
    </location>
</feature>
<evidence type="ECO:0000256" key="3">
    <source>
        <dbReference type="ARBA" id="ARBA00023242"/>
    </source>
</evidence>
<dbReference type="Proteomes" id="UP001203297">
    <property type="component" value="Unassembled WGS sequence"/>
</dbReference>
<dbReference type="GO" id="GO:0005730">
    <property type="term" value="C:nucleolus"/>
    <property type="evidence" value="ECO:0007669"/>
    <property type="project" value="UniProtKB-SubCell"/>
</dbReference>
<evidence type="ECO:0000313" key="8">
    <source>
        <dbReference type="Proteomes" id="UP001203297"/>
    </source>
</evidence>
<dbReference type="GO" id="GO:0000462">
    <property type="term" value="P:maturation of SSU-rRNA from tricistronic rRNA transcript (SSU-rRNA, 5.8S rRNA, LSU-rRNA)"/>
    <property type="evidence" value="ECO:0007669"/>
    <property type="project" value="TreeGrafter"/>
</dbReference>
<proteinExistence type="inferred from homology"/>
<protein>
    <recommendedName>
        <fullName evidence="6">Bms1-type G domain-containing protein</fullName>
    </recommendedName>
</protein>
<keyword evidence="8" id="KW-1185">Reference proteome</keyword>
<dbReference type="Pfam" id="PF08142">
    <property type="entry name" value="AARP2CN"/>
    <property type="match status" value="1"/>
</dbReference>
<keyword evidence="2" id="KW-0690">Ribosome biogenesis</keyword>
<evidence type="ECO:0000256" key="1">
    <source>
        <dbReference type="ARBA" id="ARBA00004604"/>
    </source>
</evidence>
<organism evidence="7 8">
    <name type="scientific">Multifurca ochricompacta</name>
    <dbReference type="NCBI Taxonomy" id="376703"/>
    <lineage>
        <taxon>Eukaryota</taxon>
        <taxon>Fungi</taxon>
        <taxon>Dikarya</taxon>
        <taxon>Basidiomycota</taxon>
        <taxon>Agaricomycotina</taxon>
        <taxon>Agaricomycetes</taxon>
        <taxon>Russulales</taxon>
        <taxon>Russulaceae</taxon>
        <taxon>Multifurca</taxon>
    </lineage>
</organism>
<feature type="region of interest" description="Disordered" evidence="5">
    <location>
        <begin position="318"/>
        <end position="407"/>
    </location>
</feature>
<evidence type="ECO:0000259" key="6">
    <source>
        <dbReference type="PROSITE" id="PS51714"/>
    </source>
</evidence>
<reference evidence="7" key="1">
    <citation type="journal article" date="2022" name="New Phytol.">
        <title>Evolutionary transition to the ectomycorrhizal habit in the genomes of a hyperdiverse lineage of mushroom-forming fungi.</title>
        <authorList>
            <person name="Looney B."/>
            <person name="Miyauchi S."/>
            <person name="Morin E."/>
            <person name="Drula E."/>
            <person name="Courty P.E."/>
            <person name="Kohler A."/>
            <person name="Kuo A."/>
            <person name="LaButti K."/>
            <person name="Pangilinan J."/>
            <person name="Lipzen A."/>
            <person name="Riley R."/>
            <person name="Andreopoulos W."/>
            <person name="He G."/>
            <person name="Johnson J."/>
            <person name="Nolan M."/>
            <person name="Tritt A."/>
            <person name="Barry K.W."/>
            <person name="Grigoriev I.V."/>
            <person name="Nagy L.G."/>
            <person name="Hibbett D."/>
            <person name="Henrissat B."/>
            <person name="Matheny P.B."/>
            <person name="Labbe J."/>
            <person name="Martin F.M."/>
        </authorList>
    </citation>
    <scope>NUCLEOTIDE SEQUENCE</scope>
    <source>
        <strain evidence="7">BPL690</strain>
    </source>
</reference>
<dbReference type="InterPro" id="IPR012948">
    <property type="entry name" value="AARP2CN"/>
</dbReference>
<comment type="caution">
    <text evidence="7">The sequence shown here is derived from an EMBL/GenBank/DDBJ whole genome shotgun (WGS) entry which is preliminary data.</text>
</comment>